<sequence length="944" mass="106852">MKRFALFALIITLKSYAAPAKHQGRLSISPDQELSGLTFGAHMSYLNDVEQKFQDEAILRGDHDQEFIPSEKDLVAFPLGSRHPHWVKFTITNTSDTDRYLFLESDYVITDRVRLIHQHQGETLLDLELGDQVAFNKRTIPHRNPLFELTLKPGDNHFYSKMVSGTTVKFDFKLWDPGQFRDSKLFEYAFVGFIYGGITLLWLYNVFISVSLRSSTYILYTCYITAYLVYAIAFYGFMPLFFPSDQANILGSGWDLYLFVDLVSISAILFSIDFLVLKEKFIRAYHLLRIAAGFVLTNMMFNFLTTGAYGFSNKLSFLCSLVISILLIAIGVVVSLRKYPPAKIYVVAWSTVLGGNTLLLLSLSGVIETTFVTTWAQFTGCALEMVLLSFALGAKMSLERQQKLLLEVELRQESEKSVKMQEELVRVQEQHIKELDVKVKERTADLWAKTRSNQVMLDHVEQGICTVDEDLALDAEYSKHMGSIFAHSNLANCGLDKLLFDDSDLSEEQKSQIREVVKNTIDADLINFSANRHLLPGNVVLNPKYSPRHLQIDWAAIENQEDEVEKIMLTIRDVTQQKKTEAEAAESARELRMIGSIIKLSTNRFQSFVTSSRALLQDCYHIFEQDNFTAHWKALLRHVHTLKGNARTFGFADIAEATHEAETKFFGLKAEDLTPDQILMIRSKIDQIEAMVEDYIRVNSDVLGREEEKKTEETLIELAGFIKDAFQNAAFKENFGKDQYAPLLNKLHSLTSTSLEAIFEPIQQSIELTAKQLGKKKPKLVFSGQAFQVDKLFAQKLENIFGHLVRNSLDHGFADGSENTIYLHCQSSDTNFLVNYSDSGRGLNLNKLRQRGKDLGIIDDTASPQSIAELIFTSQISTRDQVTEVSGRGVGMDAVAQYLKDMGGKIELKLDGSPDSDGFQKFSFQVELPHRLAWLDQVPMPTAS</sequence>
<dbReference type="Pfam" id="PF07695">
    <property type="entry name" value="7TMR-DISM_7TM"/>
    <property type="match status" value="1"/>
</dbReference>
<feature type="chain" id="PRO_5013187281" evidence="3">
    <location>
        <begin position="18"/>
        <end position="944"/>
    </location>
</feature>
<feature type="signal peptide" evidence="3">
    <location>
        <begin position="1"/>
        <end position="17"/>
    </location>
</feature>
<dbReference type="InterPro" id="IPR003594">
    <property type="entry name" value="HATPase_dom"/>
</dbReference>
<keyword evidence="1" id="KW-0597">Phosphoprotein</keyword>
<evidence type="ECO:0000256" key="2">
    <source>
        <dbReference type="SAM" id="Phobius"/>
    </source>
</evidence>
<dbReference type="SUPFAM" id="SSF55874">
    <property type="entry name" value="ATPase domain of HSP90 chaperone/DNA topoisomerase II/histidine kinase"/>
    <property type="match status" value="1"/>
</dbReference>
<dbReference type="EMBL" id="FWZT01000008">
    <property type="protein sequence ID" value="SMF25531.1"/>
    <property type="molecule type" value="Genomic_DNA"/>
</dbReference>
<dbReference type="OrthoDB" id="9803176at2"/>
<evidence type="ECO:0000256" key="3">
    <source>
        <dbReference type="SAM" id="SignalP"/>
    </source>
</evidence>
<dbReference type="AlphaFoldDB" id="A0A1Y6BY07"/>
<dbReference type="InterPro" id="IPR051315">
    <property type="entry name" value="Bact_Chemotaxis_CheA"/>
</dbReference>
<accession>A0A1Y6BY07</accession>
<dbReference type="Gene3D" id="3.30.565.10">
    <property type="entry name" value="Histidine kinase-like ATPase, C-terminal domain"/>
    <property type="match status" value="1"/>
</dbReference>
<dbReference type="CDD" id="cd00088">
    <property type="entry name" value="HPT"/>
    <property type="match status" value="1"/>
</dbReference>
<dbReference type="Pfam" id="PF02518">
    <property type="entry name" value="HATPase_c"/>
    <property type="match status" value="1"/>
</dbReference>
<dbReference type="Gene3D" id="1.20.120.160">
    <property type="entry name" value="HPT domain"/>
    <property type="match status" value="1"/>
</dbReference>
<dbReference type="PROSITE" id="PS50894">
    <property type="entry name" value="HPT"/>
    <property type="match status" value="1"/>
</dbReference>
<dbReference type="GO" id="GO:0004672">
    <property type="term" value="F:protein kinase activity"/>
    <property type="evidence" value="ECO:0007669"/>
    <property type="project" value="UniProtKB-ARBA"/>
</dbReference>
<dbReference type="Pfam" id="PF01627">
    <property type="entry name" value="Hpt"/>
    <property type="match status" value="1"/>
</dbReference>
<dbReference type="InterPro" id="IPR011623">
    <property type="entry name" value="7TMR_DISM_rcpt_extracell_dom1"/>
</dbReference>
<evidence type="ECO:0000313" key="5">
    <source>
        <dbReference type="EMBL" id="SMF25531.1"/>
    </source>
</evidence>
<gene>
    <name evidence="5" type="ORF">SAMN06296036_10880</name>
</gene>
<keyword evidence="5" id="KW-0808">Transferase</keyword>
<dbReference type="SUPFAM" id="SSF47226">
    <property type="entry name" value="Histidine-containing phosphotransfer domain, HPT domain"/>
    <property type="match status" value="1"/>
</dbReference>
<dbReference type="InterPro" id="IPR008207">
    <property type="entry name" value="Sig_transdc_His_kin_Hpt_dom"/>
</dbReference>
<feature type="transmembrane region" description="Helical" evidence="2">
    <location>
        <begin position="344"/>
        <end position="363"/>
    </location>
</feature>
<protein>
    <submittedName>
        <fullName evidence="5">Histidine kinase-, DNA gyrase B-, and HSP90-like ATPase</fullName>
    </submittedName>
</protein>
<dbReference type="Pfam" id="PF07696">
    <property type="entry name" value="7TMR-DISMED2"/>
    <property type="match status" value="1"/>
</dbReference>
<feature type="modified residue" description="Phosphohistidine" evidence="1">
    <location>
        <position position="640"/>
    </location>
</feature>
<dbReference type="Proteomes" id="UP000192907">
    <property type="component" value="Unassembled WGS sequence"/>
</dbReference>
<feature type="transmembrane region" description="Helical" evidence="2">
    <location>
        <begin position="315"/>
        <end position="337"/>
    </location>
</feature>
<keyword evidence="5" id="KW-0418">Kinase</keyword>
<name>A0A1Y6BY07_9BACT</name>
<dbReference type="RefSeq" id="WP_132318986.1">
    <property type="nucleotide sequence ID" value="NZ_FWZT01000008.1"/>
</dbReference>
<keyword evidence="6" id="KW-1185">Reference proteome</keyword>
<dbReference type="InterPro" id="IPR011622">
    <property type="entry name" value="7TMR_DISM_rcpt_extracell_dom2"/>
</dbReference>
<dbReference type="InterPro" id="IPR036641">
    <property type="entry name" value="HPT_dom_sf"/>
</dbReference>
<feature type="transmembrane region" description="Helical" evidence="2">
    <location>
        <begin position="288"/>
        <end position="309"/>
    </location>
</feature>
<dbReference type="PANTHER" id="PTHR43395">
    <property type="entry name" value="SENSOR HISTIDINE KINASE CHEA"/>
    <property type="match status" value="1"/>
</dbReference>
<proteinExistence type="predicted"/>
<feature type="transmembrane region" description="Helical" evidence="2">
    <location>
        <begin position="257"/>
        <end position="276"/>
    </location>
</feature>
<keyword evidence="2" id="KW-0812">Transmembrane</keyword>
<feature type="transmembrane region" description="Helical" evidence="2">
    <location>
        <begin position="217"/>
        <end position="237"/>
    </location>
</feature>
<evidence type="ECO:0000259" key="4">
    <source>
        <dbReference type="PROSITE" id="PS50894"/>
    </source>
</evidence>
<keyword evidence="2" id="KW-1133">Transmembrane helix</keyword>
<evidence type="ECO:0000256" key="1">
    <source>
        <dbReference type="PROSITE-ProRule" id="PRU00110"/>
    </source>
</evidence>
<dbReference type="InterPro" id="IPR036890">
    <property type="entry name" value="HATPase_C_sf"/>
</dbReference>
<dbReference type="PANTHER" id="PTHR43395:SF10">
    <property type="entry name" value="CHEMOTAXIS PROTEIN CHEA"/>
    <property type="match status" value="1"/>
</dbReference>
<organism evidence="5 6">
    <name type="scientific">Pseudobacteriovorax antillogorgiicola</name>
    <dbReference type="NCBI Taxonomy" id="1513793"/>
    <lineage>
        <taxon>Bacteria</taxon>
        <taxon>Pseudomonadati</taxon>
        <taxon>Bdellovibrionota</taxon>
        <taxon>Oligoflexia</taxon>
        <taxon>Oligoflexales</taxon>
        <taxon>Pseudobacteriovoracaceae</taxon>
        <taxon>Pseudobacteriovorax</taxon>
    </lineage>
</organism>
<dbReference type="GO" id="GO:0000160">
    <property type="term" value="P:phosphorelay signal transduction system"/>
    <property type="evidence" value="ECO:0007669"/>
    <property type="project" value="InterPro"/>
</dbReference>
<evidence type="ECO:0000313" key="6">
    <source>
        <dbReference type="Proteomes" id="UP000192907"/>
    </source>
</evidence>
<feature type="transmembrane region" description="Helical" evidence="2">
    <location>
        <begin position="185"/>
        <end position="205"/>
    </location>
</feature>
<keyword evidence="3" id="KW-0732">Signal</keyword>
<keyword evidence="2" id="KW-0472">Membrane</keyword>
<reference evidence="6" key="1">
    <citation type="submission" date="2017-04" db="EMBL/GenBank/DDBJ databases">
        <authorList>
            <person name="Varghese N."/>
            <person name="Submissions S."/>
        </authorList>
    </citation>
    <scope>NUCLEOTIDE SEQUENCE [LARGE SCALE GENOMIC DNA]</scope>
    <source>
        <strain evidence="6">RKEM611</strain>
    </source>
</reference>
<dbReference type="SMART" id="SM00387">
    <property type="entry name" value="HATPase_c"/>
    <property type="match status" value="1"/>
</dbReference>
<dbReference type="Gene3D" id="2.60.40.2380">
    <property type="match status" value="1"/>
</dbReference>
<feature type="domain" description="HPt" evidence="4">
    <location>
        <begin position="597"/>
        <end position="695"/>
    </location>
</feature>
<dbReference type="STRING" id="1513793.SAMN06296036_10880"/>